<feature type="compositionally biased region" description="Polar residues" evidence="1">
    <location>
        <begin position="53"/>
        <end position="66"/>
    </location>
</feature>
<proteinExistence type="predicted"/>
<organism evidence="2 3">
    <name type="scientific">Mollisia scopiformis</name>
    <name type="common">Conifer needle endophyte fungus</name>
    <name type="synonym">Phialocephala scopiformis</name>
    <dbReference type="NCBI Taxonomy" id="149040"/>
    <lineage>
        <taxon>Eukaryota</taxon>
        <taxon>Fungi</taxon>
        <taxon>Dikarya</taxon>
        <taxon>Ascomycota</taxon>
        <taxon>Pezizomycotina</taxon>
        <taxon>Leotiomycetes</taxon>
        <taxon>Helotiales</taxon>
        <taxon>Mollisiaceae</taxon>
        <taxon>Mollisia</taxon>
    </lineage>
</organism>
<gene>
    <name evidence="2" type="ORF">LY89DRAFT_760869</name>
</gene>
<accession>A0A132BDH5</accession>
<reference evidence="2 3" key="1">
    <citation type="submission" date="2015-10" db="EMBL/GenBank/DDBJ databases">
        <title>Full genome of DAOMC 229536 Phialocephala scopiformis, a fungal endophyte of spruce producing the potent anti-insectan compound rugulosin.</title>
        <authorList>
            <consortium name="DOE Joint Genome Institute"/>
            <person name="Walker A.K."/>
            <person name="Frasz S.L."/>
            <person name="Seifert K.A."/>
            <person name="Miller J.D."/>
            <person name="Mondo S.J."/>
            <person name="Labutti K."/>
            <person name="Lipzen A."/>
            <person name="Dockter R."/>
            <person name="Kennedy M."/>
            <person name="Grigoriev I.V."/>
            <person name="Spatafora J.W."/>
        </authorList>
    </citation>
    <scope>NUCLEOTIDE SEQUENCE [LARGE SCALE GENOMIC DNA]</scope>
    <source>
        <strain evidence="2 3">CBS 120377</strain>
    </source>
</reference>
<keyword evidence="3" id="KW-1185">Reference proteome</keyword>
<evidence type="ECO:0000313" key="2">
    <source>
        <dbReference type="EMBL" id="KUJ10039.1"/>
    </source>
</evidence>
<dbReference type="InParanoid" id="A0A132BDH5"/>
<dbReference type="OrthoDB" id="62952at2759"/>
<dbReference type="RefSeq" id="XP_018064394.1">
    <property type="nucleotide sequence ID" value="XM_018221526.1"/>
</dbReference>
<evidence type="ECO:0000256" key="1">
    <source>
        <dbReference type="SAM" id="MobiDB-lite"/>
    </source>
</evidence>
<feature type="region of interest" description="Disordered" evidence="1">
    <location>
        <begin position="39"/>
        <end position="66"/>
    </location>
</feature>
<dbReference type="GeneID" id="28831252"/>
<dbReference type="EMBL" id="KQ947430">
    <property type="protein sequence ID" value="KUJ10039.1"/>
    <property type="molecule type" value="Genomic_DNA"/>
</dbReference>
<dbReference type="AlphaFoldDB" id="A0A132BDH5"/>
<protein>
    <submittedName>
        <fullName evidence="2">Uncharacterized protein</fullName>
    </submittedName>
</protein>
<dbReference type="Proteomes" id="UP000070700">
    <property type="component" value="Unassembled WGS sequence"/>
</dbReference>
<evidence type="ECO:0000313" key="3">
    <source>
        <dbReference type="Proteomes" id="UP000070700"/>
    </source>
</evidence>
<dbReference type="KEGG" id="psco:LY89DRAFT_760869"/>
<sequence length="616" mass="71350">MEESLLEESALLAQADEVIDPALQVETLKQEIANLKAELARASQKNRPESAQAPEQSSLKHAPTTQEASKISSCDFLRKLLVEIRVELYRNLLISPIFGEPESVHSHRELGLTPGILGTCRQFYHEGMPILYGENTFYISCSWDTSDIEQRCCCRPHYWTPKDNPWDIHRQGCLFVRDNFNRSPITRSLNAAKYRNNHVQMGNISAVKYIKHWKVIINTLLESENEDTDRWCAIDFCQAVCKATPKSLEIVIVHEDSDSATRWNGVYQTLEATLEPFKLLRNLKKLNFRTADLSDIVVGRGIYRMLEAPNVDLSQLLSTEQQDALRQLMTSNAEIERPQDMLTPLLAYAQAFERYQMFKLQMGLSLDEESRVAQKLGPDFDDIIASEFAITNPFCGRNPHTVEAELLSAMNAVSRNSMDDFKRYRSVILAYLEDQYQAVCSARIKLSGYIQGEMTQRGLFSTTDDIGEQNPYIRSLETDFRAKWLLMLEDYADSFRRHMPFQTRVNWNRNKRRLENLYNAMPRELAINQMHQMFEVDKFQGFLSVFKAAFEDVEKQFFDICNARERLFICDITEDYGLDWEMSMPTENDKERVIWNVNVKRSGPTLEAYRTHHAIR</sequence>
<name>A0A132BDH5_MOLSC</name>